<proteinExistence type="predicted"/>
<organism evidence="2 3">
    <name type="scientific">Salinimicrobium oceani</name>
    <dbReference type="NCBI Taxonomy" id="2722702"/>
    <lineage>
        <taxon>Bacteria</taxon>
        <taxon>Pseudomonadati</taxon>
        <taxon>Bacteroidota</taxon>
        <taxon>Flavobacteriia</taxon>
        <taxon>Flavobacteriales</taxon>
        <taxon>Flavobacteriaceae</taxon>
        <taxon>Salinimicrobium</taxon>
    </lineage>
</organism>
<dbReference type="InterPro" id="IPR014922">
    <property type="entry name" value="YdhG-like"/>
</dbReference>
<dbReference type="SUPFAM" id="SSF159888">
    <property type="entry name" value="YdhG-like"/>
    <property type="match status" value="1"/>
</dbReference>
<accession>A0ABX1D0G0</accession>
<comment type="caution">
    <text evidence="2">The sequence shown here is derived from an EMBL/GenBank/DDBJ whole genome shotgun (WGS) entry which is preliminary data.</text>
</comment>
<protein>
    <recommendedName>
        <fullName evidence="1">YdhG-like domain-containing protein</fullName>
    </recommendedName>
</protein>
<reference evidence="2 3" key="1">
    <citation type="submission" date="2020-03" db="EMBL/GenBank/DDBJ databases">
        <title>Salinimicrobium sp. nov, isolated from SCS.</title>
        <authorList>
            <person name="Cao W.R."/>
        </authorList>
    </citation>
    <scope>NUCLEOTIDE SEQUENCE [LARGE SCALE GENOMIC DNA]</scope>
    <source>
        <strain evidence="3">J15B91</strain>
    </source>
</reference>
<gene>
    <name evidence="2" type="ORF">HC175_13875</name>
</gene>
<dbReference type="Pfam" id="PF08818">
    <property type="entry name" value="DUF1801"/>
    <property type="match status" value="1"/>
</dbReference>
<evidence type="ECO:0000313" key="3">
    <source>
        <dbReference type="Proteomes" id="UP000703674"/>
    </source>
</evidence>
<dbReference type="PIRSF" id="PIRSF021308">
    <property type="entry name" value="UCP021308"/>
    <property type="match status" value="1"/>
</dbReference>
<keyword evidence="3" id="KW-1185">Reference proteome</keyword>
<dbReference type="EMBL" id="JAAVJR010000010">
    <property type="protein sequence ID" value="NJW54004.1"/>
    <property type="molecule type" value="Genomic_DNA"/>
</dbReference>
<dbReference type="RefSeq" id="WP_168139094.1">
    <property type="nucleotide sequence ID" value="NZ_JAAVJR010000010.1"/>
</dbReference>
<dbReference type="InterPro" id="IPR016786">
    <property type="entry name" value="YdeI_bac"/>
</dbReference>
<dbReference type="Gene3D" id="3.90.1150.200">
    <property type="match status" value="1"/>
</dbReference>
<dbReference type="Pfam" id="PF13376">
    <property type="entry name" value="OmdA"/>
    <property type="match status" value="1"/>
</dbReference>
<evidence type="ECO:0000313" key="2">
    <source>
        <dbReference type="EMBL" id="NJW54004.1"/>
    </source>
</evidence>
<feature type="domain" description="YdhG-like" evidence="1">
    <location>
        <begin position="16"/>
        <end position="112"/>
    </location>
</feature>
<sequence length="197" mass="22352">MAVKSAEEYIGAHPSWESELRDLREMILTQDVEETIKWGAPVYTVGGKNVISIAAFKNHCAMWFYNGALLRENTALLENAQDGKTKALRQIRFERGEELPLQELRNYVSEAIQNQKEGKEIKPVKAKEVEIPAEISAAFSDDPSFEVAFQNLTPGKQREYCEHIAQAKREATKQSRLEKIIPMVKSGVGLHEKYKNC</sequence>
<dbReference type="Proteomes" id="UP000703674">
    <property type="component" value="Unassembled WGS sequence"/>
</dbReference>
<evidence type="ECO:0000259" key="1">
    <source>
        <dbReference type="Pfam" id="PF08818"/>
    </source>
</evidence>
<name>A0ABX1D0G0_9FLAO</name>